<dbReference type="EMBL" id="CAJVQC010129401">
    <property type="protein sequence ID" value="CAG8841186.1"/>
    <property type="molecule type" value="Genomic_DNA"/>
</dbReference>
<reference evidence="1" key="1">
    <citation type="submission" date="2021-06" db="EMBL/GenBank/DDBJ databases">
        <authorList>
            <person name="Kallberg Y."/>
            <person name="Tangrot J."/>
            <person name="Rosling A."/>
        </authorList>
    </citation>
    <scope>NUCLEOTIDE SEQUENCE</scope>
    <source>
        <strain evidence="1">MA461A</strain>
    </source>
</reference>
<keyword evidence="2" id="KW-1185">Reference proteome</keyword>
<organism evidence="1 2">
    <name type="scientific">Racocetra persica</name>
    <dbReference type="NCBI Taxonomy" id="160502"/>
    <lineage>
        <taxon>Eukaryota</taxon>
        <taxon>Fungi</taxon>
        <taxon>Fungi incertae sedis</taxon>
        <taxon>Mucoromycota</taxon>
        <taxon>Glomeromycotina</taxon>
        <taxon>Glomeromycetes</taxon>
        <taxon>Diversisporales</taxon>
        <taxon>Gigasporaceae</taxon>
        <taxon>Racocetra</taxon>
    </lineage>
</organism>
<sequence>GVVPPVFKWIRNEDTSGANVSISIPGSIGNNLSDGPNAGDEDSTIITKRHMQKESANNVVLITETTMVANEKIASPYQSKKNLGPTTLLSIARTSKKLQSFSNFTEHCLNTPTISSFK</sequence>
<dbReference type="Proteomes" id="UP000789920">
    <property type="component" value="Unassembled WGS sequence"/>
</dbReference>
<proteinExistence type="predicted"/>
<feature type="non-terminal residue" evidence="1">
    <location>
        <position position="1"/>
    </location>
</feature>
<evidence type="ECO:0000313" key="1">
    <source>
        <dbReference type="EMBL" id="CAG8841186.1"/>
    </source>
</evidence>
<protein>
    <submittedName>
        <fullName evidence="1">10089_t:CDS:1</fullName>
    </submittedName>
</protein>
<evidence type="ECO:0000313" key="2">
    <source>
        <dbReference type="Proteomes" id="UP000789920"/>
    </source>
</evidence>
<name>A0ACA9SKP7_9GLOM</name>
<accession>A0ACA9SKP7</accession>
<comment type="caution">
    <text evidence="1">The sequence shown here is derived from an EMBL/GenBank/DDBJ whole genome shotgun (WGS) entry which is preliminary data.</text>
</comment>
<gene>
    <name evidence="1" type="ORF">RPERSI_LOCUS31763</name>
</gene>
<feature type="non-terminal residue" evidence="1">
    <location>
        <position position="118"/>
    </location>
</feature>